<evidence type="ECO:0000313" key="8">
    <source>
        <dbReference type="EMBL" id="PSJ46855.1"/>
    </source>
</evidence>
<evidence type="ECO:0000313" key="9">
    <source>
        <dbReference type="Proteomes" id="UP000242181"/>
    </source>
</evidence>
<comment type="similarity">
    <text evidence="6">Belongs to the peptidase M48 family.</text>
</comment>
<dbReference type="Pfam" id="PF01435">
    <property type="entry name" value="Peptidase_M48"/>
    <property type="match status" value="1"/>
</dbReference>
<dbReference type="InterPro" id="IPR051156">
    <property type="entry name" value="Mito/Outer_Membr_Metalloprot"/>
</dbReference>
<evidence type="ECO:0000256" key="3">
    <source>
        <dbReference type="ARBA" id="ARBA00022801"/>
    </source>
</evidence>
<keyword evidence="5 6" id="KW-0482">Metalloprotease</keyword>
<dbReference type="GO" id="GO:0016020">
    <property type="term" value="C:membrane"/>
    <property type="evidence" value="ECO:0007669"/>
    <property type="project" value="TreeGrafter"/>
</dbReference>
<dbReference type="GO" id="GO:0004222">
    <property type="term" value="F:metalloendopeptidase activity"/>
    <property type="evidence" value="ECO:0007669"/>
    <property type="project" value="InterPro"/>
</dbReference>
<proteinExistence type="inferred from homology"/>
<evidence type="ECO:0000256" key="6">
    <source>
        <dbReference type="RuleBase" id="RU003983"/>
    </source>
</evidence>
<dbReference type="GO" id="GO:0051603">
    <property type="term" value="P:proteolysis involved in protein catabolic process"/>
    <property type="evidence" value="ECO:0007669"/>
    <property type="project" value="TreeGrafter"/>
</dbReference>
<keyword evidence="4 6" id="KW-0862">Zinc</keyword>
<dbReference type="EMBL" id="PXYH01000003">
    <property type="protein sequence ID" value="PSJ46855.1"/>
    <property type="molecule type" value="Genomic_DNA"/>
</dbReference>
<evidence type="ECO:0000256" key="4">
    <source>
        <dbReference type="ARBA" id="ARBA00022833"/>
    </source>
</evidence>
<dbReference type="AlphaFoldDB" id="A0A2P7R9G4"/>
<keyword evidence="1 6" id="KW-0645">Protease</keyword>
<accession>A0A2P7R9G4</accession>
<comment type="caution">
    <text evidence="8">The sequence shown here is derived from an EMBL/GenBank/DDBJ whole genome shotgun (WGS) entry which is preliminary data.</text>
</comment>
<feature type="domain" description="Peptidase M48" evidence="7">
    <location>
        <begin position="86"/>
        <end position="267"/>
    </location>
</feature>
<keyword evidence="3 6" id="KW-0378">Hydrolase</keyword>
<protein>
    <submittedName>
        <fullName evidence="8">Peptidase</fullName>
    </submittedName>
</protein>
<reference evidence="8 9" key="1">
    <citation type="submission" date="2018-03" db="EMBL/GenBank/DDBJ databases">
        <title>The draft genome of Zobellella taiwanensis JCM 13381.</title>
        <authorList>
            <person name="Liu L."/>
            <person name="Li L."/>
            <person name="Wang T."/>
            <person name="Zhang X."/>
            <person name="Liang L."/>
        </authorList>
    </citation>
    <scope>NUCLEOTIDE SEQUENCE [LARGE SCALE GENOMIC DNA]</scope>
    <source>
        <strain evidence="8 9">JCM 13381</strain>
    </source>
</reference>
<keyword evidence="9" id="KW-1185">Reference proteome</keyword>
<organism evidence="8 9">
    <name type="scientific">Zobellella taiwanensis</name>
    <dbReference type="NCBI Taxonomy" id="347535"/>
    <lineage>
        <taxon>Bacteria</taxon>
        <taxon>Pseudomonadati</taxon>
        <taxon>Pseudomonadota</taxon>
        <taxon>Gammaproteobacteria</taxon>
        <taxon>Aeromonadales</taxon>
        <taxon>Aeromonadaceae</taxon>
        <taxon>Zobellella</taxon>
    </lineage>
</organism>
<evidence type="ECO:0000256" key="5">
    <source>
        <dbReference type="ARBA" id="ARBA00023049"/>
    </source>
</evidence>
<dbReference type="CDD" id="cd07331">
    <property type="entry name" value="M48C_Oma1_like"/>
    <property type="match status" value="1"/>
</dbReference>
<dbReference type="InterPro" id="IPR001915">
    <property type="entry name" value="Peptidase_M48"/>
</dbReference>
<dbReference type="PANTHER" id="PTHR22726:SF24">
    <property type="entry name" value="M48 FAMILY METALLOPEPTIDASE"/>
    <property type="match status" value="1"/>
</dbReference>
<dbReference type="GO" id="GO:0046872">
    <property type="term" value="F:metal ion binding"/>
    <property type="evidence" value="ECO:0007669"/>
    <property type="project" value="UniProtKB-KW"/>
</dbReference>
<evidence type="ECO:0000256" key="2">
    <source>
        <dbReference type="ARBA" id="ARBA00022723"/>
    </source>
</evidence>
<gene>
    <name evidence="8" type="ORF">C7I36_02820</name>
</gene>
<dbReference type="Gene3D" id="3.30.2010.10">
    <property type="entry name" value="Metalloproteases ('zincins'), catalytic domain"/>
    <property type="match status" value="1"/>
</dbReference>
<sequence length="290" mass="31040">MAGPVRFFVALVCAKSSASDPCHEDSFVRAIPLLLTLGLLTACSQSPTGRSQVLLFSEADMQKLGETSFTQIKEQEKPSGNRSDIQYVQCITDRLVAEIPAGYGQTQWEVVVFDSPQVNAFALPGGKVGVYSGLLKVADSADQVAAVIGHEIAHVLARHSNERVSRSQLTNIGLSAADLALGQSALRQPAMAALGLGVQVGYLLPYGREQESEADRLGLELMSRAGFNPEQSLDLWRNMSAASSGKQPPELLSTHPSHGTRIQELDAAMPAALALYQQARAQGKTPACRR</sequence>
<comment type="cofactor">
    <cofactor evidence="6">
        <name>Zn(2+)</name>
        <dbReference type="ChEBI" id="CHEBI:29105"/>
    </cofactor>
    <text evidence="6">Binds 1 zinc ion per subunit.</text>
</comment>
<name>A0A2P7R9G4_9GAMM</name>
<dbReference type="Proteomes" id="UP000242181">
    <property type="component" value="Unassembled WGS sequence"/>
</dbReference>
<evidence type="ECO:0000259" key="7">
    <source>
        <dbReference type="Pfam" id="PF01435"/>
    </source>
</evidence>
<evidence type="ECO:0000256" key="1">
    <source>
        <dbReference type="ARBA" id="ARBA00022670"/>
    </source>
</evidence>
<keyword evidence="2" id="KW-0479">Metal-binding</keyword>
<dbReference type="PANTHER" id="PTHR22726">
    <property type="entry name" value="METALLOENDOPEPTIDASE OMA1"/>
    <property type="match status" value="1"/>
</dbReference>
<dbReference type="OrthoDB" id="9810445at2"/>